<keyword evidence="2" id="KW-1185">Reference proteome</keyword>
<dbReference type="Proteomes" id="UP000297861">
    <property type="component" value="Unassembled WGS sequence"/>
</dbReference>
<reference evidence="1 2" key="1">
    <citation type="submission" date="2019-03" db="EMBL/GenBank/DDBJ databases">
        <title>San Antonio Military Medical Center submission to MRSN (WRAIR), pending publication.</title>
        <authorList>
            <person name="Blyth D.M."/>
            <person name="Mccarthy S.L."/>
            <person name="Schall S.E."/>
            <person name="Stam J.A."/>
            <person name="Ong A.C."/>
            <person name="Mcgann P.T."/>
        </authorList>
    </citation>
    <scope>NUCLEOTIDE SEQUENCE [LARGE SCALE GENOMIC DNA]</scope>
    <source>
        <strain evidence="1 2">MRSN571793</strain>
    </source>
</reference>
<gene>
    <name evidence="1" type="ORF">E2605_10700</name>
</gene>
<accession>A0A4Y8L1M9</accession>
<evidence type="ECO:0000313" key="1">
    <source>
        <dbReference type="EMBL" id="TFD96054.1"/>
    </source>
</evidence>
<organism evidence="1 2">
    <name type="scientific">Dysgonomonas capnocytophagoides</name>
    <dbReference type="NCBI Taxonomy" id="45254"/>
    <lineage>
        <taxon>Bacteria</taxon>
        <taxon>Pseudomonadati</taxon>
        <taxon>Bacteroidota</taxon>
        <taxon>Bacteroidia</taxon>
        <taxon>Bacteroidales</taxon>
        <taxon>Dysgonomonadaceae</taxon>
        <taxon>Dysgonomonas</taxon>
    </lineage>
</organism>
<evidence type="ECO:0000313" key="2">
    <source>
        <dbReference type="Proteomes" id="UP000297861"/>
    </source>
</evidence>
<proteinExistence type="predicted"/>
<dbReference type="STRING" id="1121485.GCA_000426485_00474"/>
<dbReference type="OrthoDB" id="996356at2"/>
<comment type="caution">
    <text evidence="1">The sequence shown here is derived from an EMBL/GenBank/DDBJ whole genome shotgun (WGS) entry which is preliminary data.</text>
</comment>
<sequence length="207" mass="24729">MKLGNSGSGNTGKKYIKIKEGTEVSPENEAKAQRFALWFGNWYERLKAELMNKSTYDEDVLNDTFMRMYDKIRFGGLDIADYKAYFHRAFFTNFMQQVFAEQQIRTTPLGLEDRMDNTGAEEELIEYKLSLEYDIFDYVYRKYPVQQFELFKMYIRLKPAINYVQLSQITKISVTSISEIISKIRRDVQRHDGFRCRRRQTLRCCEW</sequence>
<dbReference type="EMBL" id="SOML01000006">
    <property type="protein sequence ID" value="TFD96054.1"/>
    <property type="molecule type" value="Genomic_DNA"/>
</dbReference>
<name>A0A4Y8L1M9_9BACT</name>
<dbReference type="RefSeq" id="WP_134436436.1">
    <property type="nucleotide sequence ID" value="NZ_SOML01000006.1"/>
</dbReference>
<dbReference type="AlphaFoldDB" id="A0A4Y8L1M9"/>
<protein>
    <submittedName>
        <fullName evidence="1">Sigma-70 family RNA polymerase sigma factor</fullName>
    </submittedName>
</protein>